<gene>
    <name evidence="2" type="ORF">BD289DRAFT_158679</name>
</gene>
<keyword evidence="3" id="KW-1185">Reference proteome</keyword>
<evidence type="ECO:0000313" key="2">
    <source>
        <dbReference type="EMBL" id="PSR94152.1"/>
    </source>
</evidence>
<feature type="region of interest" description="Disordered" evidence="1">
    <location>
        <begin position="36"/>
        <end position="59"/>
    </location>
</feature>
<proteinExistence type="predicted"/>
<dbReference type="AlphaFoldDB" id="A0A2T3AEI3"/>
<name>A0A2T3AEI3_9PEZI</name>
<dbReference type="InParanoid" id="A0A2T3AEI3"/>
<evidence type="ECO:0000256" key="1">
    <source>
        <dbReference type="SAM" id="MobiDB-lite"/>
    </source>
</evidence>
<organism evidence="2 3">
    <name type="scientific">Coniella lustricola</name>
    <dbReference type="NCBI Taxonomy" id="2025994"/>
    <lineage>
        <taxon>Eukaryota</taxon>
        <taxon>Fungi</taxon>
        <taxon>Dikarya</taxon>
        <taxon>Ascomycota</taxon>
        <taxon>Pezizomycotina</taxon>
        <taxon>Sordariomycetes</taxon>
        <taxon>Sordariomycetidae</taxon>
        <taxon>Diaporthales</taxon>
        <taxon>Schizoparmaceae</taxon>
        <taxon>Coniella</taxon>
    </lineage>
</organism>
<accession>A0A2T3AEI3</accession>
<sequence length="155" mass="16623">MTLPGRVCSLRQGNTLLSPSPSLEHLTRFKDLPSAGSAKTRCLDRQSTTATPPPAASCRQDPLPYAACASQKVDVEPGRRSLQVLQNVQPQDRSPSRGNNWQDTVLGTSITPSVSEGACASPGWGGTKRGPTTANVSPCSRHFLRVLRSMTRLLL</sequence>
<evidence type="ECO:0000313" key="3">
    <source>
        <dbReference type="Proteomes" id="UP000241462"/>
    </source>
</evidence>
<feature type="region of interest" description="Disordered" evidence="1">
    <location>
        <begin position="84"/>
        <end position="104"/>
    </location>
</feature>
<protein>
    <submittedName>
        <fullName evidence="2">Uncharacterized protein</fullName>
    </submittedName>
</protein>
<dbReference type="EMBL" id="KZ678401">
    <property type="protein sequence ID" value="PSR94152.1"/>
    <property type="molecule type" value="Genomic_DNA"/>
</dbReference>
<reference evidence="2 3" key="1">
    <citation type="journal article" date="2018" name="Mycol. Prog.">
        <title>Coniella lustricola, a new species from submerged detritus.</title>
        <authorList>
            <person name="Raudabaugh D.B."/>
            <person name="Iturriaga T."/>
            <person name="Carver A."/>
            <person name="Mondo S."/>
            <person name="Pangilinan J."/>
            <person name="Lipzen A."/>
            <person name="He G."/>
            <person name="Amirebrahimi M."/>
            <person name="Grigoriev I.V."/>
            <person name="Miller A.N."/>
        </authorList>
    </citation>
    <scope>NUCLEOTIDE SEQUENCE [LARGE SCALE GENOMIC DNA]</scope>
    <source>
        <strain evidence="2 3">B22-T-1</strain>
    </source>
</reference>
<dbReference type="Proteomes" id="UP000241462">
    <property type="component" value="Unassembled WGS sequence"/>
</dbReference>